<keyword evidence="2" id="KW-1185">Reference proteome</keyword>
<dbReference type="Proteomes" id="UP001249851">
    <property type="component" value="Unassembled WGS sequence"/>
</dbReference>
<accession>A0AAD9Q562</accession>
<gene>
    <name evidence="1" type="ORF">P5673_023718</name>
</gene>
<comment type="caution">
    <text evidence="1">The sequence shown here is derived from an EMBL/GenBank/DDBJ whole genome shotgun (WGS) entry which is preliminary data.</text>
</comment>
<organism evidence="1 2">
    <name type="scientific">Acropora cervicornis</name>
    <name type="common">Staghorn coral</name>
    <dbReference type="NCBI Taxonomy" id="6130"/>
    <lineage>
        <taxon>Eukaryota</taxon>
        <taxon>Metazoa</taxon>
        <taxon>Cnidaria</taxon>
        <taxon>Anthozoa</taxon>
        <taxon>Hexacorallia</taxon>
        <taxon>Scleractinia</taxon>
        <taxon>Astrocoeniina</taxon>
        <taxon>Acroporidae</taxon>
        <taxon>Acropora</taxon>
    </lineage>
</organism>
<evidence type="ECO:0000313" key="1">
    <source>
        <dbReference type="EMBL" id="KAK2554754.1"/>
    </source>
</evidence>
<reference evidence="1" key="1">
    <citation type="journal article" date="2023" name="G3 (Bethesda)">
        <title>Whole genome assembly and annotation of the endangered Caribbean coral Acropora cervicornis.</title>
        <authorList>
            <person name="Selwyn J.D."/>
            <person name="Vollmer S.V."/>
        </authorList>
    </citation>
    <scope>NUCLEOTIDE SEQUENCE</scope>
    <source>
        <strain evidence="1">K2</strain>
    </source>
</reference>
<name>A0AAD9Q562_ACRCE</name>
<dbReference type="AlphaFoldDB" id="A0AAD9Q562"/>
<dbReference type="EMBL" id="JARQWQ010000067">
    <property type="protein sequence ID" value="KAK2554754.1"/>
    <property type="molecule type" value="Genomic_DNA"/>
</dbReference>
<reference evidence="1" key="2">
    <citation type="journal article" date="2023" name="Science">
        <title>Genomic signatures of disease resistance in endangered staghorn corals.</title>
        <authorList>
            <person name="Vollmer S.V."/>
            <person name="Selwyn J.D."/>
            <person name="Despard B.A."/>
            <person name="Roesel C.L."/>
        </authorList>
    </citation>
    <scope>NUCLEOTIDE SEQUENCE</scope>
    <source>
        <strain evidence="1">K2</strain>
    </source>
</reference>
<protein>
    <submittedName>
        <fullName evidence="1">Uncharacterized protein</fullName>
    </submittedName>
</protein>
<proteinExistence type="predicted"/>
<evidence type="ECO:0000313" key="2">
    <source>
        <dbReference type="Proteomes" id="UP001249851"/>
    </source>
</evidence>
<sequence>MYCIISSGNHCQIDCYRLLITGIYYYIQFLASLRKSHFCIYFLIKEKDVRIKYFLLFTKVNNAIVNYHVDLVPLSSSKLIPFEICSF</sequence>